<dbReference type="Proteomes" id="UP000235371">
    <property type="component" value="Unassembled WGS sequence"/>
</dbReference>
<organism evidence="1 2">
    <name type="scientific">Hyaloscypha bicolor E</name>
    <dbReference type="NCBI Taxonomy" id="1095630"/>
    <lineage>
        <taxon>Eukaryota</taxon>
        <taxon>Fungi</taxon>
        <taxon>Dikarya</taxon>
        <taxon>Ascomycota</taxon>
        <taxon>Pezizomycotina</taxon>
        <taxon>Leotiomycetes</taxon>
        <taxon>Helotiales</taxon>
        <taxon>Hyaloscyphaceae</taxon>
        <taxon>Hyaloscypha</taxon>
        <taxon>Hyaloscypha bicolor</taxon>
    </lineage>
</organism>
<proteinExistence type="predicted"/>
<reference evidence="1 2" key="1">
    <citation type="submission" date="2016-04" db="EMBL/GenBank/DDBJ databases">
        <title>A degradative enzymes factory behind the ericoid mycorrhizal symbiosis.</title>
        <authorList>
            <consortium name="DOE Joint Genome Institute"/>
            <person name="Martino E."/>
            <person name="Morin E."/>
            <person name="Grelet G."/>
            <person name="Kuo A."/>
            <person name="Kohler A."/>
            <person name="Daghino S."/>
            <person name="Barry K."/>
            <person name="Choi C."/>
            <person name="Cichocki N."/>
            <person name="Clum A."/>
            <person name="Copeland A."/>
            <person name="Hainaut M."/>
            <person name="Haridas S."/>
            <person name="Labutti K."/>
            <person name="Lindquist E."/>
            <person name="Lipzen A."/>
            <person name="Khouja H.-R."/>
            <person name="Murat C."/>
            <person name="Ohm R."/>
            <person name="Olson A."/>
            <person name="Spatafora J."/>
            <person name="Veneault-Fourrey C."/>
            <person name="Henrissat B."/>
            <person name="Grigoriev I."/>
            <person name="Martin F."/>
            <person name="Perotto S."/>
        </authorList>
    </citation>
    <scope>NUCLEOTIDE SEQUENCE [LARGE SCALE GENOMIC DNA]</scope>
    <source>
        <strain evidence="1 2">E</strain>
    </source>
</reference>
<accession>A0A2J6SI04</accession>
<keyword evidence="2" id="KW-1185">Reference proteome</keyword>
<sequence>MAYESRVMICWTDITCIRGNQGEHHNYCLLCHVLPNSRVHDKPLLREVTTPHLHPIIPIHIVRAASHATVCVQVRVIHSVCATERWDRPAAQRRPWSSDDAVIEHGRGRWCFQPKLRSRIGEFDDIKATVWGTKSDVLPDVCPRFSSRIKIRCSDASISQFQTWSSAYFRIQGTVPQS</sequence>
<dbReference type="RefSeq" id="XP_024727295.1">
    <property type="nucleotide sequence ID" value="XM_024871452.1"/>
</dbReference>
<gene>
    <name evidence="1" type="ORF">K444DRAFT_267461</name>
</gene>
<dbReference type="GeneID" id="36579534"/>
<dbReference type="EMBL" id="KZ613913">
    <property type="protein sequence ID" value="PMD50391.1"/>
    <property type="molecule type" value="Genomic_DNA"/>
</dbReference>
<name>A0A2J6SI04_9HELO</name>
<dbReference type="InParanoid" id="A0A2J6SI04"/>
<protein>
    <submittedName>
        <fullName evidence="1">Uncharacterized protein</fullName>
    </submittedName>
</protein>
<evidence type="ECO:0000313" key="1">
    <source>
        <dbReference type="EMBL" id="PMD50391.1"/>
    </source>
</evidence>
<dbReference type="AlphaFoldDB" id="A0A2J6SI04"/>
<evidence type="ECO:0000313" key="2">
    <source>
        <dbReference type="Proteomes" id="UP000235371"/>
    </source>
</evidence>